<accession>A0A380FMM7</accession>
<gene>
    <name evidence="1" type="ORF">NCTC12195_04396</name>
</gene>
<evidence type="ECO:0000313" key="1">
    <source>
        <dbReference type="EMBL" id="SUM34869.1"/>
    </source>
</evidence>
<protein>
    <recommendedName>
        <fullName evidence="3">Beta-glucuronidase</fullName>
    </recommendedName>
</protein>
<dbReference type="Proteomes" id="UP000255277">
    <property type="component" value="Unassembled WGS sequence"/>
</dbReference>
<name>A0A380FMM7_STAGA</name>
<dbReference type="EMBL" id="UHDK01000001">
    <property type="protein sequence ID" value="SUM34869.1"/>
    <property type="molecule type" value="Genomic_DNA"/>
</dbReference>
<evidence type="ECO:0008006" key="3">
    <source>
        <dbReference type="Google" id="ProtNLM"/>
    </source>
</evidence>
<proteinExistence type="predicted"/>
<evidence type="ECO:0000313" key="2">
    <source>
        <dbReference type="Proteomes" id="UP000255277"/>
    </source>
</evidence>
<reference evidence="1 2" key="1">
    <citation type="submission" date="2018-06" db="EMBL/GenBank/DDBJ databases">
        <authorList>
            <consortium name="Pathogen Informatics"/>
            <person name="Doyle S."/>
        </authorList>
    </citation>
    <scope>NUCLEOTIDE SEQUENCE [LARGE SCALE GENOMIC DNA]</scope>
    <source>
        <strain evidence="1 2">NCTC12195</strain>
    </source>
</reference>
<dbReference type="AlphaFoldDB" id="A0A380FMM7"/>
<sequence>MLYPVINEKRQIIDLNGIWNFKLEDDASPVDISKTTRHGISDGSSRFI</sequence>
<organism evidence="1 2">
    <name type="scientific">Staphylococcus gallinarum</name>
    <dbReference type="NCBI Taxonomy" id="1293"/>
    <lineage>
        <taxon>Bacteria</taxon>
        <taxon>Bacillati</taxon>
        <taxon>Bacillota</taxon>
        <taxon>Bacilli</taxon>
        <taxon>Bacillales</taxon>
        <taxon>Staphylococcaceae</taxon>
        <taxon>Staphylococcus</taxon>
    </lineage>
</organism>